<dbReference type="InterPro" id="IPR018620">
    <property type="entry name" value="Ubiquitin3-bd_protein_But2_C"/>
</dbReference>
<name>A0ABR3S056_9PLEO</name>
<reference evidence="5 6" key="1">
    <citation type="submission" date="2024-02" db="EMBL/GenBank/DDBJ databases">
        <title>De novo assembly and annotation of 12 fungi associated with fruit tree decline syndrome in Ontario, Canada.</title>
        <authorList>
            <person name="Sulman M."/>
            <person name="Ellouze W."/>
            <person name="Ilyukhin E."/>
        </authorList>
    </citation>
    <scope>NUCLEOTIDE SEQUENCE [LARGE SCALE GENOMIC DNA]</scope>
    <source>
        <strain evidence="5 6">M42-189</strain>
    </source>
</reference>
<dbReference type="EMBL" id="JAKJXO020000002">
    <property type="protein sequence ID" value="KAL1610061.1"/>
    <property type="molecule type" value="Genomic_DNA"/>
</dbReference>
<feature type="domain" description="Chitin-binding type-1" evidence="4">
    <location>
        <begin position="127"/>
        <end position="173"/>
    </location>
</feature>
<sequence length="488" mass="51101">MSDFDISCDGVLMFNGSRDFWACPVDDYGVRNIYTEPVPNQLKCIYITVTAGIVGDKLVPYAGCRESPPEPDWIWPWDKFYNNSLPVQPSTSEGVTQTTNHLKDSQHVASNATTEKLTGQLGVQSSDGRCGAPTGFHCFGKTDGPCCSPHGWCGFSALHCGAGCQGDFSICDGSSSSKASNGTSTSSMVTSTTSPTGNALHGTSSKPPSKTSSTGKASSSTSSKALSKTSSAGTVPISSASPSSKASSGSLTSSKVASTASSKAPTKASSAGKAPSSTFSKALSKTSSAGKVPSSSTSSSRKTISSNASASLKTSATSAPKEDALSPNGQCGGDVKPSETAISPIHIPHPLPSRPEYDNGTYPSPVDCNDPANAQKCGNKFRAYGCPHDLEGTFESPRLMVAVDKAHPDKALDNRFDGTIGDEYCTLYNFEVHPRNAGKKCSLVWLFPETEEEEVEEVPVFDAHGGPNSSVLMEFWHVREPASHGLTW</sequence>
<dbReference type="InterPro" id="IPR001002">
    <property type="entry name" value="Chitin-bd_1"/>
</dbReference>
<keyword evidence="6" id="KW-1185">Reference proteome</keyword>
<dbReference type="InterPro" id="IPR036861">
    <property type="entry name" value="Endochitinase-like_sf"/>
</dbReference>
<keyword evidence="2" id="KW-1015">Disulfide bond</keyword>
<dbReference type="Pfam" id="PF09792">
    <property type="entry name" value="But2"/>
    <property type="match status" value="1"/>
</dbReference>
<protein>
    <recommendedName>
        <fullName evidence="4">Chitin-binding type-1 domain-containing protein</fullName>
    </recommendedName>
</protein>
<dbReference type="PANTHER" id="PTHR39613:SF1">
    <property type="entry name" value="ANCHORED CELL WALL PROTEIN, PUTATIVE (AFU_ORTHOLOGUE AFUA_4G08960)-RELATED"/>
    <property type="match status" value="1"/>
</dbReference>
<feature type="compositionally biased region" description="Low complexity" evidence="3">
    <location>
        <begin position="177"/>
        <end position="319"/>
    </location>
</feature>
<accession>A0ABR3S056</accession>
<dbReference type="CDD" id="cd11618">
    <property type="entry name" value="ChtBD1_1"/>
    <property type="match status" value="1"/>
</dbReference>
<proteinExistence type="predicted"/>
<gene>
    <name evidence="5" type="ORF">SLS60_001726</name>
</gene>
<dbReference type="Gene3D" id="3.30.60.10">
    <property type="entry name" value="Endochitinase-like"/>
    <property type="match status" value="1"/>
</dbReference>
<evidence type="ECO:0000313" key="6">
    <source>
        <dbReference type="Proteomes" id="UP001521785"/>
    </source>
</evidence>
<dbReference type="Proteomes" id="UP001521785">
    <property type="component" value="Unassembled WGS sequence"/>
</dbReference>
<keyword evidence="1 2" id="KW-0147">Chitin-binding</keyword>
<evidence type="ECO:0000313" key="5">
    <source>
        <dbReference type="EMBL" id="KAL1610061.1"/>
    </source>
</evidence>
<organism evidence="5 6">
    <name type="scientific">Paraconiothyrium brasiliense</name>
    <dbReference type="NCBI Taxonomy" id="300254"/>
    <lineage>
        <taxon>Eukaryota</taxon>
        <taxon>Fungi</taxon>
        <taxon>Dikarya</taxon>
        <taxon>Ascomycota</taxon>
        <taxon>Pezizomycotina</taxon>
        <taxon>Dothideomycetes</taxon>
        <taxon>Pleosporomycetidae</taxon>
        <taxon>Pleosporales</taxon>
        <taxon>Massarineae</taxon>
        <taxon>Didymosphaeriaceae</taxon>
        <taxon>Paraconiothyrium</taxon>
    </lineage>
</organism>
<evidence type="ECO:0000256" key="1">
    <source>
        <dbReference type="ARBA" id="ARBA00022669"/>
    </source>
</evidence>
<evidence type="ECO:0000259" key="4">
    <source>
        <dbReference type="PROSITE" id="PS50941"/>
    </source>
</evidence>
<feature type="region of interest" description="Disordered" evidence="3">
    <location>
        <begin position="177"/>
        <end position="366"/>
    </location>
</feature>
<comment type="caution">
    <text evidence="5">The sequence shown here is derived from an EMBL/GenBank/DDBJ whole genome shotgun (WGS) entry which is preliminary data.</text>
</comment>
<evidence type="ECO:0000256" key="2">
    <source>
        <dbReference type="PROSITE-ProRule" id="PRU00261"/>
    </source>
</evidence>
<comment type="caution">
    <text evidence="2">Lacks conserved residue(s) required for the propagation of feature annotation.</text>
</comment>
<dbReference type="PANTHER" id="PTHR39613">
    <property type="entry name" value="ANCHORED CELL WALL PROTEIN, PUTATIVE (AFU_ORTHOLOGUE AFUA_4G08960)-RELATED"/>
    <property type="match status" value="1"/>
</dbReference>
<dbReference type="PROSITE" id="PS50941">
    <property type="entry name" value="CHIT_BIND_I_2"/>
    <property type="match status" value="1"/>
</dbReference>
<dbReference type="SUPFAM" id="SSF57016">
    <property type="entry name" value="Plant lectins/antimicrobial peptides"/>
    <property type="match status" value="1"/>
</dbReference>
<evidence type="ECO:0000256" key="3">
    <source>
        <dbReference type="SAM" id="MobiDB-lite"/>
    </source>
</evidence>
<feature type="disulfide bond" evidence="2">
    <location>
        <begin position="146"/>
        <end position="160"/>
    </location>
</feature>